<keyword evidence="1" id="KW-1133">Transmembrane helix</keyword>
<dbReference type="Proteomes" id="UP000033907">
    <property type="component" value="Unassembled WGS sequence"/>
</dbReference>
<evidence type="ECO:0008006" key="4">
    <source>
        <dbReference type="Google" id="ProtNLM"/>
    </source>
</evidence>
<name>A0A0G1ENH5_9BACT</name>
<feature type="transmembrane region" description="Helical" evidence="1">
    <location>
        <begin position="110"/>
        <end position="134"/>
    </location>
</feature>
<comment type="caution">
    <text evidence="2">The sequence shown here is derived from an EMBL/GenBank/DDBJ whole genome shotgun (WGS) entry which is preliminary data.</text>
</comment>
<sequence length="191" mass="21010">MDTNKKNYLSVRGGSASGGKFYLMLVLCLLVRLIPFRTPNIEPILAATMPFSRVYGAFTAFSFAVLSILLYDLATSTLGMQTFFTAGAYGIIGLWAASHFKKREANAWNYVRFAVIGTLVFDALTGLTVGPFFFHQSFLGALAGQIPFTALHLAGNIAFAFVLSPAIYNFLIKKKKKERPTIINVLHPETI</sequence>
<organism evidence="2 3">
    <name type="scientific">Candidatus Nomurabacteria bacterium GW2011_GWF2_43_24</name>
    <dbReference type="NCBI Taxonomy" id="1618778"/>
    <lineage>
        <taxon>Bacteria</taxon>
        <taxon>Candidatus Nomuraibacteriota</taxon>
    </lineage>
</organism>
<feature type="transmembrane region" description="Helical" evidence="1">
    <location>
        <begin position="54"/>
        <end position="74"/>
    </location>
</feature>
<feature type="transmembrane region" description="Helical" evidence="1">
    <location>
        <begin position="146"/>
        <end position="171"/>
    </location>
</feature>
<evidence type="ECO:0000256" key="1">
    <source>
        <dbReference type="SAM" id="Phobius"/>
    </source>
</evidence>
<keyword evidence="1" id="KW-0812">Transmembrane</keyword>
<dbReference type="AlphaFoldDB" id="A0A0G1ENH5"/>
<evidence type="ECO:0000313" key="2">
    <source>
        <dbReference type="EMBL" id="KKT11586.1"/>
    </source>
</evidence>
<dbReference type="Gene3D" id="1.10.1760.20">
    <property type="match status" value="1"/>
</dbReference>
<reference evidence="2 3" key="1">
    <citation type="journal article" date="2015" name="Nature">
        <title>rRNA introns, odd ribosomes, and small enigmatic genomes across a large radiation of phyla.</title>
        <authorList>
            <person name="Brown C.T."/>
            <person name="Hug L.A."/>
            <person name="Thomas B.C."/>
            <person name="Sharon I."/>
            <person name="Castelle C.J."/>
            <person name="Singh A."/>
            <person name="Wilkins M.J."/>
            <person name="Williams K.H."/>
            <person name="Banfield J.F."/>
        </authorList>
    </citation>
    <scope>NUCLEOTIDE SEQUENCE [LARGE SCALE GENOMIC DNA]</scope>
</reference>
<protein>
    <recommendedName>
        <fullName evidence="4">Rod shape-determining protein MreD</fullName>
    </recommendedName>
</protein>
<gene>
    <name evidence="2" type="ORF">UV91_C0004G0055</name>
</gene>
<proteinExistence type="predicted"/>
<accession>A0A0G1ENH5</accession>
<dbReference type="EMBL" id="LCGH01000004">
    <property type="protein sequence ID" value="KKT11586.1"/>
    <property type="molecule type" value="Genomic_DNA"/>
</dbReference>
<feature type="transmembrane region" description="Helical" evidence="1">
    <location>
        <begin position="15"/>
        <end position="34"/>
    </location>
</feature>
<feature type="transmembrane region" description="Helical" evidence="1">
    <location>
        <begin position="80"/>
        <end position="98"/>
    </location>
</feature>
<evidence type="ECO:0000313" key="3">
    <source>
        <dbReference type="Proteomes" id="UP000033907"/>
    </source>
</evidence>
<keyword evidence="1" id="KW-0472">Membrane</keyword>